<evidence type="ECO:0000256" key="1">
    <source>
        <dbReference type="SAM" id="MobiDB-lite"/>
    </source>
</evidence>
<proteinExistence type="predicted"/>
<evidence type="ECO:0000313" key="3">
    <source>
        <dbReference type="Proteomes" id="UP000266841"/>
    </source>
</evidence>
<protein>
    <submittedName>
        <fullName evidence="2">Uncharacterized protein</fullName>
    </submittedName>
</protein>
<sequence>ASWSNDVASQLTQIEKLLTLSRVTALGMTHSMYASGSTSRPAAEASTASGLPHASGLMRAKPWVRGARLPPANGGCGYSPGRRVRRVVLGRGFPDTPCGSSSGPWRASAGAMWESRDGPAARTRLPARGTYEQEGRGLRAGAKTSAGRFSGNIGFFPTYDGGAEQQDPLGALLPWRFCISLQVETVSTLLVDWGWGYLHRQLADEVVKVAPAQMDGQGSKGEQLGKLRAEREAKAIMPGKLRAEREAKAIMKLAGRDKSQLKIVLCHGTLGCQQQVKGRLTSIVAKGQLGGGSRNSSSVLHTKGGSSQFNDDGFQRQQQQFDRSRAISRAAAAGWCQQPHVECGSSNSCALCDRSRAISRAAAAGQCQQPHVKCNSIQVGVSSSQFNEDCFNSSNSSSIVRERYLERQQPDGASSLMSSAAVVTAVRCAIVRERYLERQRAAGRCQQPHVKCNSIQVGVSSSQFNEDCFNSSNSSSIVRERFLERQQPDGASSLMSSATASRLESAAASSMTTAFQ</sequence>
<dbReference type="Proteomes" id="UP000266841">
    <property type="component" value="Unassembled WGS sequence"/>
</dbReference>
<dbReference type="AlphaFoldDB" id="K0TG68"/>
<evidence type="ECO:0000313" key="2">
    <source>
        <dbReference type="EMBL" id="EJK76385.1"/>
    </source>
</evidence>
<accession>K0TG68</accession>
<reference evidence="2 3" key="1">
    <citation type="journal article" date="2012" name="Genome Biol.">
        <title>Genome and low-iron response of an oceanic diatom adapted to chronic iron limitation.</title>
        <authorList>
            <person name="Lommer M."/>
            <person name="Specht M."/>
            <person name="Roy A.S."/>
            <person name="Kraemer L."/>
            <person name="Andreson R."/>
            <person name="Gutowska M.A."/>
            <person name="Wolf J."/>
            <person name="Bergner S.V."/>
            <person name="Schilhabel M.B."/>
            <person name="Klostermeier U.C."/>
            <person name="Beiko R.G."/>
            <person name="Rosenstiel P."/>
            <person name="Hippler M."/>
            <person name="Laroche J."/>
        </authorList>
    </citation>
    <scope>NUCLEOTIDE SEQUENCE [LARGE SCALE GENOMIC DNA]</scope>
    <source>
        <strain evidence="2 3">CCMP1005</strain>
    </source>
</reference>
<gene>
    <name evidence="2" type="ORF">THAOC_01854</name>
</gene>
<organism evidence="2 3">
    <name type="scientific">Thalassiosira oceanica</name>
    <name type="common">Marine diatom</name>
    <dbReference type="NCBI Taxonomy" id="159749"/>
    <lineage>
        <taxon>Eukaryota</taxon>
        <taxon>Sar</taxon>
        <taxon>Stramenopiles</taxon>
        <taxon>Ochrophyta</taxon>
        <taxon>Bacillariophyta</taxon>
        <taxon>Coscinodiscophyceae</taxon>
        <taxon>Thalassiosirophycidae</taxon>
        <taxon>Thalassiosirales</taxon>
        <taxon>Thalassiosiraceae</taxon>
        <taxon>Thalassiosira</taxon>
    </lineage>
</organism>
<comment type="caution">
    <text evidence="2">The sequence shown here is derived from an EMBL/GenBank/DDBJ whole genome shotgun (WGS) entry which is preliminary data.</text>
</comment>
<dbReference type="EMBL" id="AGNL01002231">
    <property type="protein sequence ID" value="EJK76385.1"/>
    <property type="molecule type" value="Genomic_DNA"/>
</dbReference>
<feature type="region of interest" description="Disordered" evidence="1">
    <location>
        <begin position="287"/>
        <end position="322"/>
    </location>
</feature>
<feature type="non-terminal residue" evidence="2">
    <location>
        <position position="1"/>
    </location>
</feature>
<feature type="compositionally biased region" description="Polar residues" evidence="1">
    <location>
        <begin position="294"/>
        <end position="307"/>
    </location>
</feature>
<keyword evidence="3" id="KW-1185">Reference proteome</keyword>
<name>K0TG68_THAOC</name>
<feature type="compositionally biased region" description="Low complexity" evidence="1">
    <location>
        <begin position="308"/>
        <end position="322"/>
    </location>
</feature>